<organism evidence="2 3">
    <name type="scientific">Winogradskyella wandonensis</name>
    <dbReference type="NCBI Taxonomy" id="1442586"/>
    <lineage>
        <taxon>Bacteria</taxon>
        <taxon>Pseudomonadati</taxon>
        <taxon>Bacteroidota</taxon>
        <taxon>Flavobacteriia</taxon>
        <taxon>Flavobacteriales</taxon>
        <taxon>Flavobacteriaceae</taxon>
        <taxon>Winogradskyella</taxon>
    </lineage>
</organism>
<dbReference type="AlphaFoldDB" id="A0A4R1KJQ4"/>
<feature type="transmembrane region" description="Helical" evidence="1">
    <location>
        <begin position="21"/>
        <end position="43"/>
    </location>
</feature>
<comment type="caution">
    <text evidence="2">The sequence shown here is derived from an EMBL/GenBank/DDBJ whole genome shotgun (WGS) entry which is preliminary data.</text>
</comment>
<keyword evidence="1" id="KW-1133">Transmembrane helix</keyword>
<gene>
    <name evidence="2" type="ORF">DFQ05_2217</name>
</gene>
<keyword evidence="1" id="KW-0812">Transmembrane</keyword>
<reference evidence="2 3" key="1">
    <citation type="journal article" date="2015" name="Stand. Genomic Sci.">
        <title>Genomic Encyclopedia of Bacterial and Archaeal Type Strains, Phase III: the genomes of soil and plant-associated and newly described type strains.</title>
        <authorList>
            <person name="Whitman W.B."/>
            <person name="Woyke T."/>
            <person name="Klenk H.P."/>
            <person name="Zhou Y."/>
            <person name="Lilburn T.G."/>
            <person name="Beck B.J."/>
            <person name="De Vos P."/>
            <person name="Vandamme P."/>
            <person name="Eisen J.A."/>
            <person name="Garrity G."/>
            <person name="Hugenholtz P."/>
            <person name="Kyrpides N.C."/>
        </authorList>
    </citation>
    <scope>NUCLEOTIDE SEQUENCE [LARGE SCALE GENOMIC DNA]</scope>
    <source>
        <strain evidence="2 3">CECT 8445</strain>
    </source>
</reference>
<dbReference type="EMBL" id="SMGI01000004">
    <property type="protein sequence ID" value="TCK65005.1"/>
    <property type="molecule type" value="Genomic_DNA"/>
</dbReference>
<evidence type="ECO:0000313" key="2">
    <source>
        <dbReference type="EMBL" id="TCK65005.1"/>
    </source>
</evidence>
<evidence type="ECO:0000313" key="3">
    <source>
        <dbReference type="Proteomes" id="UP000295714"/>
    </source>
</evidence>
<accession>A0A4R1KJQ4</accession>
<dbReference type="Proteomes" id="UP000295714">
    <property type="component" value="Unassembled WGS sequence"/>
</dbReference>
<evidence type="ECO:0008006" key="4">
    <source>
        <dbReference type="Google" id="ProtNLM"/>
    </source>
</evidence>
<dbReference type="OrthoDB" id="1190115at2"/>
<protein>
    <recommendedName>
        <fullName evidence="4">Prepilin-type N-terminal cleavage/methylation domain-containing protein</fullName>
    </recommendedName>
</protein>
<keyword evidence="1" id="KW-0472">Membrane</keyword>
<name>A0A4R1KJQ4_9FLAO</name>
<evidence type="ECO:0000256" key="1">
    <source>
        <dbReference type="SAM" id="Phobius"/>
    </source>
</evidence>
<keyword evidence="3" id="KW-1185">Reference proteome</keyword>
<proteinExistence type="predicted"/>
<sequence>MVILKHLKLHRKVKGSTLMETLVATVLIVVIFMLASMILNNLFSNIIKSNTRAIDTYISELKYLYINDKISLPYQTDFNPWSIEIFDDNDDEAITQPMIEAFNTETKQTLTQPIFETK</sequence>